<dbReference type="AlphaFoldDB" id="F6SPL9"/>
<dbReference type="Ensembl" id="ENSOANT00000024007.3">
    <property type="protein sequence ID" value="ENSOANP00000024003.3"/>
    <property type="gene ID" value="ENSOANG00000015246.3"/>
</dbReference>
<dbReference type="Gene3D" id="3.40.50.300">
    <property type="entry name" value="P-loop containing nucleotide triphosphate hydrolases"/>
    <property type="match status" value="1"/>
</dbReference>
<keyword evidence="1 4" id="KW-0808">Transferase</keyword>
<reference evidence="5" key="2">
    <citation type="submission" date="2025-08" db="UniProtKB">
        <authorList>
            <consortium name="Ensembl"/>
        </authorList>
    </citation>
    <scope>IDENTIFICATION</scope>
    <source>
        <strain evidence="5">Glennie</strain>
    </source>
</reference>
<dbReference type="SUPFAM" id="SSF52540">
    <property type="entry name" value="P-loop containing nucleoside triphosphate hydrolases"/>
    <property type="match status" value="1"/>
</dbReference>
<evidence type="ECO:0000256" key="2">
    <source>
        <dbReference type="ARBA" id="ARBA00022741"/>
    </source>
</evidence>
<dbReference type="GO" id="GO:0005524">
    <property type="term" value="F:ATP binding"/>
    <property type="evidence" value="ECO:0007669"/>
    <property type="project" value="InterPro"/>
</dbReference>
<dbReference type="CDD" id="cd22978">
    <property type="entry name" value="DD_AK5"/>
    <property type="match status" value="1"/>
</dbReference>
<dbReference type="GO" id="GO:0004017">
    <property type="term" value="F:AMP kinase activity"/>
    <property type="evidence" value="ECO:0000318"/>
    <property type="project" value="GO_Central"/>
</dbReference>
<dbReference type="SUPFAM" id="SSF47391">
    <property type="entry name" value="Dimerization-anchoring domain of cAMP-dependent PK regulatory subunit"/>
    <property type="match status" value="1"/>
</dbReference>
<evidence type="ECO:0000313" key="6">
    <source>
        <dbReference type="Proteomes" id="UP000002279"/>
    </source>
</evidence>
<dbReference type="Pfam" id="PF00406">
    <property type="entry name" value="ADK"/>
    <property type="match status" value="1"/>
</dbReference>
<dbReference type="GeneTree" id="ENSGT00940000155917"/>
<comment type="similarity">
    <text evidence="4">Belongs to the adenylate kinase family.</text>
</comment>
<protein>
    <submittedName>
        <fullName evidence="5">Uncharacterized protein</fullName>
    </submittedName>
</protein>
<sequence length="272" mass="30083">MTAADAKEYLSRREIPQLFESMLTGLMYHRPEDPVGYLESCLQRVRELGGPEKVQWDTFLTQERRTLPPIIGGQGKKSLFWTGDDSDMTESTGLIQEYDIFDPGQPRPKIVFVIGGPGSGKGTQSGKMATRFGFICVSVGEILRKQMLHHAPSDRKWELIAHIITNGELAPSETTIEELKQQFIQHQDARGFVVDGFPREIGQALTFEEQVGEGARVGGGGLLSRRGEEKEGEKPLFLLPSLTSFLCGRLPRPGLGWDVGMVKGVRGEPQTG</sequence>
<name>F6SPL9_ORNAN</name>
<organism evidence="5 6">
    <name type="scientific">Ornithorhynchus anatinus</name>
    <name type="common">Duckbill platypus</name>
    <dbReference type="NCBI Taxonomy" id="9258"/>
    <lineage>
        <taxon>Eukaryota</taxon>
        <taxon>Metazoa</taxon>
        <taxon>Chordata</taxon>
        <taxon>Craniata</taxon>
        <taxon>Vertebrata</taxon>
        <taxon>Euteleostomi</taxon>
        <taxon>Mammalia</taxon>
        <taxon>Monotremata</taxon>
        <taxon>Ornithorhynchidae</taxon>
        <taxon>Ornithorhynchus</taxon>
    </lineage>
</organism>
<dbReference type="PANTHER" id="PTHR23359">
    <property type="entry name" value="NUCLEOTIDE KINASE"/>
    <property type="match status" value="1"/>
</dbReference>
<dbReference type="InParanoid" id="F6SPL9"/>
<evidence type="ECO:0000313" key="5">
    <source>
        <dbReference type="Ensembl" id="ENSOANP00000024003.3"/>
    </source>
</evidence>
<dbReference type="CDD" id="cd01428">
    <property type="entry name" value="ADK"/>
    <property type="match status" value="1"/>
</dbReference>
<evidence type="ECO:0000256" key="1">
    <source>
        <dbReference type="ARBA" id="ARBA00022679"/>
    </source>
</evidence>
<proteinExistence type="inferred from homology"/>
<keyword evidence="3 4" id="KW-0418">Kinase</keyword>
<dbReference type="OMA" id="NEKLRCR"/>
<keyword evidence="2" id="KW-0547">Nucleotide-binding</keyword>
<dbReference type="Proteomes" id="UP000002279">
    <property type="component" value="Chromosome 4"/>
</dbReference>
<dbReference type="InterPro" id="IPR033690">
    <property type="entry name" value="Adenylat_kinase_CS"/>
</dbReference>
<evidence type="ECO:0000256" key="4">
    <source>
        <dbReference type="RuleBase" id="RU003330"/>
    </source>
</evidence>
<reference evidence="5" key="3">
    <citation type="submission" date="2025-09" db="UniProtKB">
        <authorList>
            <consortium name="Ensembl"/>
        </authorList>
    </citation>
    <scope>IDENTIFICATION</scope>
    <source>
        <strain evidence="5">Glennie</strain>
    </source>
</reference>
<dbReference type="InterPro" id="IPR027417">
    <property type="entry name" value="P-loop_NTPase"/>
</dbReference>
<reference evidence="5 6" key="1">
    <citation type="journal article" date="2008" name="Nature">
        <title>Genome analysis of the platypus reveals unique signatures of evolution.</title>
        <authorList>
            <person name="Warren W.C."/>
            <person name="Hillier L.W."/>
            <person name="Marshall Graves J.A."/>
            <person name="Birney E."/>
            <person name="Ponting C.P."/>
            <person name="Grutzner F."/>
            <person name="Belov K."/>
            <person name="Miller W."/>
            <person name="Clarke L."/>
            <person name="Chinwalla A.T."/>
            <person name="Yang S.P."/>
            <person name="Heger A."/>
            <person name="Locke D.P."/>
            <person name="Miethke P."/>
            <person name="Waters P.D."/>
            <person name="Veyrunes F."/>
            <person name="Fulton L."/>
            <person name="Fulton B."/>
            <person name="Graves T."/>
            <person name="Wallis J."/>
            <person name="Puente X.S."/>
            <person name="Lopez-Otin C."/>
            <person name="Ordonez G.R."/>
            <person name="Eichler E.E."/>
            <person name="Chen L."/>
            <person name="Cheng Z."/>
            <person name="Deakin J.E."/>
            <person name="Alsop A."/>
            <person name="Thompson K."/>
            <person name="Kirby P."/>
            <person name="Papenfuss A.T."/>
            <person name="Wakefield M.J."/>
            <person name="Olender T."/>
            <person name="Lancet D."/>
            <person name="Huttley G.A."/>
            <person name="Smit A.F."/>
            <person name="Pask A."/>
            <person name="Temple-Smith P."/>
            <person name="Batzer M.A."/>
            <person name="Walker J.A."/>
            <person name="Konkel M.K."/>
            <person name="Harris R.S."/>
            <person name="Whittington C.M."/>
            <person name="Wong E.S."/>
            <person name="Gemmell N.J."/>
            <person name="Buschiazzo E."/>
            <person name="Vargas Jentzsch I.M."/>
            <person name="Merkel A."/>
            <person name="Schmitz J."/>
            <person name="Zemann A."/>
            <person name="Churakov G."/>
            <person name="Kriegs J.O."/>
            <person name="Brosius J."/>
            <person name="Murchison E.P."/>
            <person name="Sachidanandam R."/>
            <person name="Smith C."/>
            <person name="Hannon G.J."/>
            <person name="Tsend-Ayush E."/>
            <person name="McMillan D."/>
            <person name="Attenborough R."/>
            <person name="Rens W."/>
            <person name="Ferguson-Smith M."/>
            <person name="Lefevre C.M."/>
            <person name="Sharp J.A."/>
            <person name="Nicholas K.R."/>
            <person name="Ray D.A."/>
            <person name="Kube M."/>
            <person name="Reinhardt R."/>
            <person name="Pringle T.H."/>
            <person name="Taylor J."/>
            <person name="Jones R.C."/>
            <person name="Nixon B."/>
            <person name="Dacheux J.L."/>
            <person name="Niwa H."/>
            <person name="Sekita Y."/>
            <person name="Huang X."/>
            <person name="Stark A."/>
            <person name="Kheradpour P."/>
            <person name="Kellis M."/>
            <person name="Flicek P."/>
            <person name="Chen Y."/>
            <person name="Webber C."/>
            <person name="Hardison R."/>
            <person name="Nelson J."/>
            <person name="Hallsworth-Pepin K."/>
            <person name="Delehaunty K."/>
            <person name="Markovic C."/>
            <person name="Minx P."/>
            <person name="Feng Y."/>
            <person name="Kremitzki C."/>
            <person name="Mitreva M."/>
            <person name="Glasscock J."/>
            <person name="Wylie T."/>
            <person name="Wohldmann P."/>
            <person name="Thiru P."/>
            <person name="Nhan M.N."/>
            <person name="Pohl C.S."/>
            <person name="Smith S.M."/>
            <person name="Hou S."/>
            <person name="Nefedov M."/>
            <person name="de Jong P.J."/>
            <person name="Renfree M.B."/>
            <person name="Mardis E.R."/>
            <person name="Wilson R.K."/>
        </authorList>
    </citation>
    <scope>NUCLEOTIDE SEQUENCE [LARGE SCALE GENOMIC DNA]</scope>
    <source>
        <strain evidence="5 6">Glennie</strain>
    </source>
</reference>
<dbReference type="STRING" id="9258.ENSOANP00000024003"/>
<dbReference type="PRINTS" id="PR00094">
    <property type="entry name" value="ADENYLTKNASE"/>
</dbReference>
<keyword evidence="6" id="KW-1185">Reference proteome</keyword>
<accession>F6SPL9</accession>
<dbReference type="InterPro" id="IPR000850">
    <property type="entry name" value="Adenylat/UMP-CMP_kin"/>
</dbReference>
<dbReference type="HOGENOM" id="CLU_1156070_0_0_1"/>
<evidence type="ECO:0000256" key="3">
    <source>
        <dbReference type="ARBA" id="ARBA00022777"/>
    </source>
</evidence>
<dbReference type="PROSITE" id="PS00113">
    <property type="entry name" value="ADENYLATE_KINASE"/>
    <property type="match status" value="1"/>
</dbReference>
<dbReference type="GO" id="GO:0005737">
    <property type="term" value="C:cytoplasm"/>
    <property type="evidence" value="ECO:0000318"/>
    <property type="project" value="GO_Central"/>
</dbReference>
<dbReference type="eggNOG" id="KOG3079">
    <property type="taxonomic scope" value="Eukaryota"/>
</dbReference>
<dbReference type="GO" id="GO:0005829">
    <property type="term" value="C:cytosol"/>
    <property type="evidence" value="ECO:0000318"/>
    <property type="project" value="GO_Central"/>
</dbReference>